<dbReference type="SUPFAM" id="SSF56219">
    <property type="entry name" value="DNase I-like"/>
    <property type="match status" value="1"/>
</dbReference>
<dbReference type="Proteomes" id="UP000619265">
    <property type="component" value="Unassembled WGS sequence"/>
</dbReference>
<dbReference type="PANTHER" id="PTHR33710:SF62">
    <property type="entry name" value="DUF4283 DOMAIN PROTEIN"/>
    <property type="match status" value="1"/>
</dbReference>
<reference evidence="1" key="2">
    <citation type="submission" date="2020-03" db="EMBL/GenBank/DDBJ databases">
        <title>Walnut 2.0.</title>
        <authorList>
            <person name="Marrano A."/>
            <person name="Britton M."/>
            <person name="Zimin A.V."/>
            <person name="Zaini P.A."/>
            <person name="Workman R."/>
            <person name="Puiu D."/>
            <person name="Bianco L."/>
            <person name="Allen B.J."/>
            <person name="Troggio M."/>
            <person name="Leslie C.A."/>
            <person name="Timp W."/>
            <person name="Dendekar A."/>
            <person name="Salzberg S.L."/>
            <person name="Neale D.B."/>
        </authorList>
    </citation>
    <scope>NUCLEOTIDE SEQUENCE</scope>
    <source>
        <tissue evidence="1">Leaves</tissue>
    </source>
</reference>
<evidence type="ECO:0000313" key="1">
    <source>
        <dbReference type="EMBL" id="KAF5458960.1"/>
    </source>
</evidence>
<accession>A0A833U095</accession>
<name>A0A833U095_JUGRE</name>
<dbReference type="EMBL" id="LIHL02000010">
    <property type="protein sequence ID" value="KAF5458960.1"/>
    <property type="molecule type" value="Genomic_DNA"/>
</dbReference>
<proteinExistence type="predicted"/>
<dbReference type="OrthoDB" id="1298693at2759"/>
<evidence type="ECO:0000313" key="2">
    <source>
        <dbReference type="Proteomes" id="UP000619265"/>
    </source>
</evidence>
<protein>
    <submittedName>
        <fullName evidence="1">Uncharacterized protein</fullName>
    </submittedName>
</protein>
<gene>
    <name evidence="1" type="ORF">F2P56_022952</name>
</gene>
<dbReference type="RefSeq" id="XP_018812119.2">
    <property type="nucleotide sequence ID" value="XM_018956574.2"/>
</dbReference>
<dbReference type="Gramene" id="Jr10_20180_p1">
    <property type="protein sequence ID" value="cds.Jr10_20180_p1"/>
    <property type="gene ID" value="Jr10_20180"/>
</dbReference>
<organism evidence="1 2">
    <name type="scientific">Juglans regia</name>
    <name type="common">English walnut</name>
    <dbReference type="NCBI Taxonomy" id="51240"/>
    <lineage>
        <taxon>Eukaryota</taxon>
        <taxon>Viridiplantae</taxon>
        <taxon>Streptophyta</taxon>
        <taxon>Embryophyta</taxon>
        <taxon>Tracheophyta</taxon>
        <taxon>Spermatophyta</taxon>
        <taxon>Magnoliopsida</taxon>
        <taxon>eudicotyledons</taxon>
        <taxon>Gunneridae</taxon>
        <taxon>Pentapetalae</taxon>
        <taxon>rosids</taxon>
        <taxon>fabids</taxon>
        <taxon>Fagales</taxon>
        <taxon>Juglandaceae</taxon>
        <taxon>Juglans</taxon>
    </lineage>
</organism>
<dbReference type="PANTHER" id="PTHR33710">
    <property type="entry name" value="BNAC02G09200D PROTEIN"/>
    <property type="match status" value="1"/>
</dbReference>
<dbReference type="AlphaFoldDB" id="A0A833U095"/>
<dbReference type="InterPro" id="IPR036691">
    <property type="entry name" value="Endo/exonu/phosph_ase_sf"/>
</dbReference>
<dbReference type="KEGG" id="jre:108984568"/>
<reference evidence="1" key="1">
    <citation type="submission" date="2015-10" db="EMBL/GenBank/DDBJ databases">
        <authorList>
            <person name="Martinez-Garcia P.J."/>
            <person name="Crepeau M.W."/>
            <person name="Puiu D."/>
            <person name="Gonzalez-Ibeas D."/>
            <person name="Whalen J."/>
            <person name="Stevens K."/>
            <person name="Paul R."/>
            <person name="Butterfield T."/>
            <person name="Britton M."/>
            <person name="Reagan R."/>
            <person name="Chakraborty S."/>
            <person name="Walawage S.L."/>
            <person name="Vasquez-Gross H.A."/>
            <person name="Cardeno C."/>
            <person name="Famula R."/>
            <person name="Pratt K."/>
            <person name="Kuruganti S."/>
            <person name="Aradhya M.K."/>
            <person name="Leslie C.A."/>
            <person name="Dandekar A.M."/>
            <person name="Salzberg S.L."/>
            <person name="Wegrzyn J.L."/>
            <person name="Langley C.H."/>
            <person name="Neale D.B."/>
        </authorList>
    </citation>
    <scope>NUCLEOTIDE SEQUENCE</scope>
    <source>
        <tissue evidence="1">Leaves</tissue>
    </source>
</reference>
<comment type="caution">
    <text evidence="1">The sequence shown here is derived from an EMBL/GenBank/DDBJ whole genome shotgun (WGS) entry which is preliminary data.</text>
</comment>
<sequence>MIQFREALEINSLFEVGCVGNLFTWSNDHSDHTFIKEMLDIFVVNGEWRAMFQDVWVESLVARCSNHKPMVLTITRVKNLRKRRKHMFRFEASWLKEEECERLVAKVWSEKQMTLDPMTNVQRLPRVCSGRLANGFRKKDKEMNGNIELLTERIKRLQEMERLHNTTKIHKLKLEVGKLLEQEDIRWKKRAKRSWYCLGDKNTKFIHSYASQRKKKNQILYVVDDQSEVKEDQEEIVEAFREHFAEVYKSGEPSREVIEECVNSMGARVTNSMVEELEKKFY</sequence>